<evidence type="ECO:0000256" key="1">
    <source>
        <dbReference type="SAM" id="MobiDB-lite"/>
    </source>
</evidence>
<dbReference type="AlphaFoldDB" id="A0A222E522"/>
<dbReference type="EMBL" id="CP022540">
    <property type="protein sequence ID" value="ASP21297.1"/>
    <property type="molecule type" value="Genomic_DNA"/>
</dbReference>
<feature type="region of interest" description="Disordered" evidence="1">
    <location>
        <begin position="1"/>
        <end position="50"/>
    </location>
</feature>
<dbReference type="KEGG" id="aht:ANTHELSMS3_02637"/>
<protein>
    <submittedName>
        <fullName evidence="2">Uncharacterized protein</fullName>
    </submittedName>
</protein>
<evidence type="ECO:0000313" key="2">
    <source>
        <dbReference type="EMBL" id="ASP21297.1"/>
    </source>
</evidence>
<proteinExistence type="predicted"/>
<keyword evidence="3" id="KW-1185">Reference proteome</keyword>
<dbReference type="Proteomes" id="UP000203589">
    <property type="component" value="Chromosome"/>
</dbReference>
<evidence type="ECO:0000313" key="3">
    <source>
        <dbReference type="Proteomes" id="UP000203589"/>
    </source>
</evidence>
<reference evidence="2 3" key="1">
    <citation type="submission" date="2017-07" db="EMBL/GenBank/DDBJ databases">
        <title>Genome Sequence of Antarctobacter heliothermus Strain SMS3 Isolated from a culture of the Diatom Skeletonema marinoi.</title>
        <authorList>
            <person name="Topel M."/>
            <person name="Pinder M.I.M."/>
            <person name="Johansson O.N."/>
            <person name="Kourtchenko O."/>
            <person name="Godhe A."/>
            <person name="Clarke A.K."/>
        </authorList>
    </citation>
    <scope>NUCLEOTIDE SEQUENCE [LARGE SCALE GENOMIC DNA]</scope>
    <source>
        <strain evidence="2 3">SMS3</strain>
    </source>
</reference>
<feature type="compositionally biased region" description="Polar residues" evidence="1">
    <location>
        <begin position="40"/>
        <end position="50"/>
    </location>
</feature>
<name>A0A222E522_9RHOB</name>
<accession>A0A222E522</accession>
<sequence length="50" mass="5174">MPFPAICPTSPAVGTHLGGKATGKNGFDAKNNAPPIGTGKCQQDVFQEHH</sequence>
<organism evidence="2 3">
    <name type="scientific">Antarctobacter heliothermus</name>
    <dbReference type="NCBI Taxonomy" id="74033"/>
    <lineage>
        <taxon>Bacteria</taxon>
        <taxon>Pseudomonadati</taxon>
        <taxon>Pseudomonadota</taxon>
        <taxon>Alphaproteobacteria</taxon>
        <taxon>Rhodobacterales</taxon>
        <taxon>Roseobacteraceae</taxon>
        <taxon>Antarctobacter</taxon>
    </lineage>
</organism>
<gene>
    <name evidence="2" type="ORF">ANTHELSMS3_02637</name>
</gene>